<dbReference type="EMBL" id="JALJOR010000001">
    <property type="protein sequence ID" value="KAK9830187.1"/>
    <property type="molecule type" value="Genomic_DNA"/>
</dbReference>
<dbReference type="AlphaFoldDB" id="A0AAW1R9B5"/>
<accession>A0AAW1R9B5</accession>
<dbReference type="InterPro" id="IPR006502">
    <property type="entry name" value="PDDEXK-like"/>
</dbReference>
<reference evidence="2 3" key="1">
    <citation type="journal article" date="2024" name="Nat. Commun.">
        <title>Phylogenomics reveals the evolutionary origins of lichenization in chlorophyte algae.</title>
        <authorList>
            <person name="Puginier C."/>
            <person name="Libourel C."/>
            <person name="Otte J."/>
            <person name="Skaloud P."/>
            <person name="Haon M."/>
            <person name="Grisel S."/>
            <person name="Petersen M."/>
            <person name="Berrin J.G."/>
            <person name="Delaux P.M."/>
            <person name="Dal Grande F."/>
            <person name="Keller J."/>
        </authorList>
    </citation>
    <scope>NUCLEOTIDE SEQUENCE [LARGE SCALE GENOMIC DNA]</scope>
    <source>
        <strain evidence="2 3">SAG 2043</strain>
    </source>
</reference>
<dbReference type="PANTHER" id="PTHR31579">
    <property type="entry name" value="OS03G0796600 PROTEIN"/>
    <property type="match status" value="1"/>
</dbReference>
<proteinExistence type="predicted"/>
<evidence type="ECO:0000256" key="1">
    <source>
        <dbReference type="SAM" id="MobiDB-lite"/>
    </source>
</evidence>
<name>A0AAW1R9B5_9CHLO</name>
<feature type="compositionally biased region" description="Low complexity" evidence="1">
    <location>
        <begin position="329"/>
        <end position="348"/>
    </location>
</feature>
<feature type="region of interest" description="Disordered" evidence="1">
    <location>
        <begin position="329"/>
        <end position="358"/>
    </location>
</feature>
<sequence>MARSAEPPAPKDAAPRAASGALSPLFDMELSQHFTRRLSSRELEVPWLHSIFPASNSIHLVQTYCQPANGFESQLLADVHRLKHTCIGSNGFSVRLLAEALCALSYHAELQTQDPAESVSRPVGRRCLENLHHNFIRVINDSAAVPQRDVVVEPRFKEQFQIAHSTPAYDALLQAVPLDFVGTSTRLRALVELLCAEVAAAFQEQDRPLPPWRKLSSVLSKWRLDTPQRSSRQLPPLAYGEQARFAAQQAQQADLPASPTSTHRASTEDPAHHNPASAGGAPPLTHGSGSKRRLLDTLEGVGGAAGAPSTPSRGKRVVSLLAKGLASVSKNSSSASIPAAAPAEAPAKPKIRRSGSWNLGLPRINTVRRLGPSKVPAPA</sequence>
<gene>
    <name evidence="2" type="ORF">WJX72_010189</name>
</gene>
<organism evidence="2 3">
    <name type="scientific">[Myrmecia] bisecta</name>
    <dbReference type="NCBI Taxonomy" id="41462"/>
    <lineage>
        <taxon>Eukaryota</taxon>
        <taxon>Viridiplantae</taxon>
        <taxon>Chlorophyta</taxon>
        <taxon>core chlorophytes</taxon>
        <taxon>Trebouxiophyceae</taxon>
        <taxon>Trebouxiales</taxon>
        <taxon>Trebouxiaceae</taxon>
        <taxon>Myrmecia</taxon>
    </lineage>
</organism>
<dbReference type="Pfam" id="PF04720">
    <property type="entry name" value="PDDEXK_6"/>
    <property type="match status" value="1"/>
</dbReference>
<protein>
    <submittedName>
        <fullName evidence="2">Uncharacterized protein</fullName>
    </submittedName>
</protein>
<dbReference type="PANTHER" id="PTHR31579:SF1">
    <property type="entry name" value="OS03G0796600 PROTEIN"/>
    <property type="match status" value="1"/>
</dbReference>
<keyword evidence="3" id="KW-1185">Reference proteome</keyword>
<evidence type="ECO:0000313" key="2">
    <source>
        <dbReference type="EMBL" id="KAK9830187.1"/>
    </source>
</evidence>
<evidence type="ECO:0000313" key="3">
    <source>
        <dbReference type="Proteomes" id="UP001489004"/>
    </source>
</evidence>
<dbReference type="Proteomes" id="UP001489004">
    <property type="component" value="Unassembled WGS sequence"/>
</dbReference>
<comment type="caution">
    <text evidence="2">The sequence shown here is derived from an EMBL/GenBank/DDBJ whole genome shotgun (WGS) entry which is preliminary data.</text>
</comment>
<feature type="region of interest" description="Disordered" evidence="1">
    <location>
        <begin position="245"/>
        <end position="291"/>
    </location>
</feature>